<dbReference type="AlphaFoldDB" id="A0A835VKI8"/>
<evidence type="ECO:0000313" key="3">
    <source>
        <dbReference type="Proteomes" id="UP000639772"/>
    </source>
</evidence>
<dbReference type="Proteomes" id="UP000639772">
    <property type="component" value="Chromosome 1"/>
</dbReference>
<reference evidence="2 3" key="1">
    <citation type="journal article" date="2020" name="Nat. Food">
        <title>A phased Vanilla planifolia genome enables genetic improvement of flavour and production.</title>
        <authorList>
            <person name="Hasing T."/>
            <person name="Tang H."/>
            <person name="Brym M."/>
            <person name="Khazi F."/>
            <person name="Huang T."/>
            <person name="Chambers A.H."/>
        </authorList>
    </citation>
    <scope>NUCLEOTIDE SEQUENCE [LARGE SCALE GENOMIC DNA]</scope>
    <source>
        <tissue evidence="2">Leaf</tissue>
    </source>
</reference>
<protein>
    <submittedName>
        <fullName evidence="2">Uncharacterized protein</fullName>
    </submittedName>
</protein>
<feature type="compositionally biased region" description="Basic and acidic residues" evidence="1">
    <location>
        <begin position="31"/>
        <end position="47"/>
    </location>
</feature>
<comment type="caution">
    <text evidence="2">The sequence shown here is derived from an EMBL/GenBank/DDBJ whole genome shotgun (WGS) entry which is preliminary data.</text>
</comment>
<feature type="region of interest" description="Disordered" evidence="1">
    <location>
        <begin position="31"/>
        <end position="55"/>
    </location>
</feature>
<proteinExistence type="predicted"/>
<evidence type="ECO:0000313" key="2">
    <source>
        <dbReference type="EMBL" id="KAG0504009.1"/>
    </source>
</evidence>
<accession>A0A835VKI8</accession>
<evidence type="ECO:0000256" key="1">
    <source>
        <dbReference type="SAM" id="MobiDB-lite"/>
    </source>
</evidence>
<gene>
    <name evidence="2" type="ORF">HPP92_004081</name>
</gene>
<name>A0A835VKI8_VANPL</name>
<sequence length="93" mass="10333">MAFVTVAALPFIVVPKAERRKTGYYVEGDSSLREEPWRSDLGSDHGEGNGPESTSAVDLKLLEAYDREVTKNVEVDRIEVCMVERCLLAALCE</sequence>
<dbReference type="EMBL" id="JADCNM010000001">
    <property type="protein sequence ID" value="KAG0504009.1"/>
    <property type="molecule type" value="Genomic_DNA"/>
</dbReference>
<organism evidence="2 3">
    <name type="scientific">Vanilla planifolia</name>
    <name type="common">Vanilla</name>
    <dbReference type="NCBI Taxonomy" id="51239"/>
    <lineage>
        <taxon>Eukaryota</taxon>
        <taxon>Viridiplantae</taxon>
        <taxon>Streptophyta</taxon>
        <taxon>Embryophyta</taxon>
        <taxon>Tracheophyta</taxon>
        <taxon>Spermatophyta</taxon>
        <taxon>Magnoliopsida</taxon>
        <taxon>Liliopsida</taxon>
        <taxon>Asparagales</taxon>
        <taxon>Orchidaceae</taxon>
        <taxon>Vanilloideae</taxon>
        <taxon>Vanilleae</taxon>
        <taxon>Vanilla</taxon>
    </lineage>
</organism>